<dbReference type="EMBL" id="NCKW01002945">
    <property type="protein sequence ID" value="POM77111.1"/>
    <property type="molecule type" value="Genomic_DNA"/>
</dbReference>
<dbReference type="InterPro" id="IPR001969">
    <property type="entry name" value="Aspartic_peptidase_AS"/>
</dbReference>
<dbReference type="OrthoDB" id="127332at2759"/>
<proteinExistence type="predicted"/>
<reference evidence="2 3" key="1">
    <citation type="journal article" date="2017" name="Genome Biol. Evol.">
        <title>Phytophthora megakarya and P. palmivora, closely related causal agents of cacao black pod rot, underwent increases in genome sizes and gene numbers by different mechanisms.</title>
        <authorList>
            <person name="Ali S.S."/>
            <person name="Shao J."/>
            <person name="Lary D.J."/>
            <person name="Kronmiller B."/>
            <person name="Shen D."/>
            <person name="Strem M.D."/>
            <person name="Amoako-Attah I."/>
            <person name="Akrofi A.Y."/>
            <person name="Begoude B.A."/>
            <person name="Ten Hoopen G.M."/>
            <person name="Coulibaly K."/>
            <person name="Kebe B.I."/>
            <person name="Melnick R.L."/>
            <person name="Guiltinan M.J."/>
            <person name="Tyler B.M."/>
            <person name="Meinhardt L.W."/>
            <person name="Bailey B.A."/>
        </authorList>
    </citation>
    <scope>NUCLEOTIDE SEQUENCE [LARGE SCALE GENOMIC DNA]</scope>
    <source>
        <strain evidence="3">sbr112.9</strain>
    </source>
</reference>
<feature type="region of interest" description="Disordered" evidence="1">
    <location>
        <begin position="282"/>
        <end position="356"/>
    </location>
</feature>
<organism evidence="2 3">
    <name type="scientific">Phytophthora palmivora</name>
    <dbReference type="NCBI Taxonomy" id="4796"/>
    <lineage>
        <taxon>Eukaryota</taxon>
        <taxon>Sar</taxon>
        <taxon>Stramenopiles</taxon>
        <taxon>Oomycota</taxon>
        <taxon>Peronosporomycetes</taxon>
        <taxon>Peronosporales</taxon>
        <taxon>Peronosporaceae</taxon>
        <taxon>Phytophthora</taxon>
    </lineage>
</organism>
<dbReference type="GO" id="GO:0006508">
    <property type="term" value="P:proteolysis"/>
    <property type="evidence" value="ECO:0007669"/>
    <property type="project" value="InterPro"/>
</dbReference>
<dbReference type="CDD" id="cd00303">
    <property type="entry name" value="retropepsin_like"/>
    <property type="match status" value="1"/>
</dbReference>
<evidence type="ECO:0008006" key="4">
    <source>
        <dbReference type="Google" id="ProtNLM"/>
    </source>
</evidence>
<dbReference type="InterPro" id="IPR021109">
    <property type="entry name" value="Peptidase_aspartic_dom_sf"/>
</dbReference>
<feature type="compositionally biased region" description="Basic and acidic residues" evidence="1">
    <location>
        <begin position="343"/>
        <end position="356"/>
    </location>
</feature>
<keyword evidence="3" id="KW-1185">Reference proteome</keyword>
<dbReference type="SUPFAM" id="SSF50630">
    <property type="entry name" value="Acid proteases"/>
    <property type="match status" value="1"/>
</dbReference>
<evidence type="ECO:0000256" key="1">
    <source>
        <dbReference type="SAM" id="MobiDB-lite"/>
    </source>
</evidence>
<dbReference type="GO" id="GO:0004190">
    <property type="term" value="F:aspartic-type endopeptidase activity"/>
    <property type="evidence" value="ECO:0007669"/>
    <property type="project" value="InterPro"/>
</dbReference>
<feature type="compositionally biased region" description="Basic and acidic residues" evidence="1">
    <location>
        <begin position="314"/>
        <end position="327"/>
    </location>
</feature>
<protein>
    <recommendedName>
        <fullName evidence="4">Peptidase A2 domain-containing protein</fullName>
    </recommendedName>
</protein>
<accession>A0A2P4YH36</accession>
<dbReference type="Proteomes" id="UP000237271">
    <property type="component" value="Unassembled WGS sequence"/>
</dbReference>
<dbReference type="Pfam" id="PF13975">
    <property type="entry name" value="gag-asp_proteas"/>
    <property type="match status" value="1"/>
</dbReference>
<dbReference type="Gene3D" id="2.40.70.10">
    <property type="entry name" value="Acid Proteases"/>
    <property type="match status" value="1"/>
</dbReference>
<dbReference type="AlphaFoldDB" id="A0A2P4YH36"/>
<comment type="caution">
    <text evidence="2">The sequence shown here is derived from an EMBL/GenBank/DDBJ whole genome shotgun (WGS) entry which is preliminary data.</text>
</comment>
<evidence type="ECO:0000313" key="3">
    <source>
        <dbReference type="Proteomes" id="UP000237271"/>
    </source>
</evidence>
<dbReference type="PROSITE" id="PS00141">
    <property type="entry name" value="ASP_PROTEASE"/>
    <property type="match status" value="1"/>
</dbReference>
<sequence>MHGNHTWAIASLRKDEYARSNVVMELDLLPGESRGYWKYHAPGKWFKQAKAVGKLNNERATLLFDSGAEVSIVDSTFARKVGCYVDTSQRQECVGIGENAYMTEGRTKIKVTLAGTLVYYFDAWVGSLSGQEAILGMDFMVPAGIRCSARTRLELGHDIEIPVADSVEVPIYPRRSDRQKLWITRGERWVPTLIKGLGRRSYLRIANLSDQPLTLFDDTWIGIWLSRDHIPRQAGFVSIGSRRYNEWQSLAFEATTDRQEDAGLDGVTLGPMVERPRYDRPTQILKRQTNHPKVATTQATDPKGKPRVGPSEAGIKHEEGREVDEVFTKAPGNPEPDQTEMQPEDRDSLQTEDGKELREADQVYINEGGDLFAEDVESQMAVLPEVVTTTEEVTIDDLQVEDPELNTPEEIDRLRQIIWKRTHLLIGKGNALPPAAMVTTNVIQPLKACVGNDHHSLDLTLGFTNRDHHKEEWGGYPDLHRLPVGEQLDETNGVPHAVDQRSLGRLRQSALVLFLGHGEWVLGSLDDGTRAKNICFHHSFRAI</sequence>
<evidence type="ECO:0000313" key="2">
    <source>
        <dbReference type="EMBL" id="POM77111.1"/>
    </source>
</evidence>
<name>A0A2P4YH36_9STRA</name>
<gene>
    <name evidence="2" type="ORF">PHPALM_5556</name>
</gene>